<dbReference type="STRING" id="519424.AZF04_01610"/>
<proteinExistence type="inferred from homology"/>
<feature type="domain" description="Flagellar assembly protein FliH/Type III secretion system HrpE" evidence="9">
    <location>
        <begin position="121"/>
        <end position="248"/>
    </location>
</feature>
<comment type="similarity">
    <text evidence="2">Belongs to the FliH family.</text>
</comment>
<evidence type="ECO:0000313" key="11">
    <source>
        <dbReference type="Proteomes" id="UP000075806"/>
    </source>
</evidence>
<evidence type="ECO:0000256" key="6">
    <source>
        <dbReference type="ARBA" id="ARBA00023225"/>
    </source>
</evidence>
<evidence type="ECO:0000256" key="7">
    <source>
        <dbReference type="NCBIfam" id="TIGR03825"/>
    </source>
</evidence>
<comment type="function">
    <text evidence="1">Needed for flagellar regrowth and assembly.</text>
</comment>
<evidence type="ECO:0000259" key="9">
    <source>
        <dbReference type="Pfam" id="PF02108"/>
    </source>
</evidence>
<dbReference type="GO" id="GO:0015031">
    <property type="term" value="P:protein transport"/>
    <property type="evidence" value="ECO:0007669"/>
    <property type="project" value="UniProtKB-KW"/>
</dbReference>
<dbReference type="InterPro" id="IPR022524">
    <property type="entry name" value="FliH_Bacilli"/>
</dbReference>
<dbReference type="PANTHER" id="PTHR34982:SF1">
    <property type="entry name" value="FLAGELLAR ASSEMBLY PROTEIN FLIH"/>
    <property type="match status" value="1"/>
</dbReference>
<dbReference type="Proteomes" id="UP000075806">
    <property type="component" value="Unassembled WGS sequence"/>
</dbReference>
<evidence type="ECO:0000313" key="10">
    <source>
        <dbReference type="EMBL" id="KYG35058.1"/>
    </source>
</evidence>
<keyword evidence="4" id="KW-1005">Bacterial flagellum biogenesis</keyword>
<dbReference type="NCBIfam" id="TIGR03825">
    <property type="entry name" value="FliH_bacil"/>
    <property type="match status" value="1"/>
</dbReference>
<keyword evidence="3" id="KW-0813">Transport</keyword>
<reference evidence="10" key="1">
    <citation type="submission" date="2016-02" db="EMBL/GenBank/DDBJ databases">
        <title>Genome sequence of Bacillus trypoxylicola KCTC 13244(T).</title>
        <authorList>
            <person name="Jeong H."/>
            <person name="Park S.-H."/>
            <person name="Choi S.-K."/>
        </authorList>
    </citation>
    <scope>NUCLEOTIDE SEQUENCE [LARGE SCALE GENOMIC DNA]</scope>
    <source>
        <strain evidence="10">KCTC 13244</strain>
    </source>
</reference>
<dbReference type="GO" id="GO:0044781">
    <property type="term" value="P:bacterial-type flagellum organization"/>
    <property type="evidence" value="ECO:0007669"/>
    <property type="project" value="UniProtKB-KW"/>
</dbReference>
<dbReference type="InterPro" id="IPR051472">
    <property type="entry name" value="T3SS_Stator/FliH"/>
</dbReference>
<evidence type="ECO:0000256" key="8">
    <source>
        <dbReference type="SAM" id="Coils"/>
    </source>
</evidence>
<evidence type="ECO:0000256" key="2">
    <source>
        <dbReference type="ARBA" id="ARBA00006602"/>
    </source>
</evidence>
<gene>
    <name evidence="10" type="ORF">AZF04_01610</name>
</gene>
<dbReference type="GO" id="GO:0005829">
    <property type="term" value="C:cytosol"/>
    <property type="evidence" value="ECO:0007669"/>
    <property type="project" value="TreeGrafter"/>
</dbReference>
<dbReference type="Pfam" id="PF02108">
    <property type="entry name" value="FliH"/>
    <property type="match status" value="1"/>
</dbReference>
<evidence type="ECO:0000256" key="3">
    <source>
        <dbReference type="ARBA" id="ARBA00022448"/>
    </source>
</evidence>
<evidence type="ECO:0000256" key="4">
    <source>
        <dbReference type="ARBA" id="ARBA00022795"/>
    </source>
</evidence>
<comment type="caution">
    <text evidence="10">The sequence shown here is derived from an EMBL/GenBank/DDBJ whole genome shotgun (WGS) entry which is preliminary data.</text>
</comment>
<sequence>MILLSNIIKSSFTKSKDQDREILIQSLERILPRAMISEESQPSFEERENESKLMLEQARLESKQLLDKATIEIEQWRQDLDLEKEEMLKEIEKLKEEAIRSGYQSGYEQGSEKALEDFTNQLEQANHIVQLAEEDYQKKLEELQPEIIQLAHALTKKVIGKELSTNSEIWDSMLFQIIQEVREHQKIKIYVESNWYEHTLKQKEEIKQLLSHTQELAIYPDSSLPEHGCTIETELGRMEASLDLQLNELKARLHEVLQELEK</sequence>
<protein>
    <recommendedName>
        <fullName evidence="7">Flagellar assembly protein FliH</fullName>
    </recommendedName>
</protein>
<name>A0A162F8S3_9BACI</name>
<dbReference type="EMBL" id="LTAO01000001">
    <property type="protein sequence ID" value="KYG35058.1"/>
    <property type="molecule type" value="Genomic_DNA"/>
</dbReference>
<dbReference type="PANTHER" id="PTHR34982">
    <property type="entry name" value="YOP PROTEINS TRANSLOCATION PROTEIN L"/>
    <property type="match status" value="1"/>
</dbReference>
<evidence type="ECO:0000256" key="1">
    <source>
        <dbReference type="ARBA" id="ARBA00003041"/>
    </source>
</evidence>
<dbReference type="InterPro" id="IPR018035">
    <property type="entry name" value="Flagellar_FliH/T3SS_HrpE"/>
</dbReference>
<keyword evidence="11" id="KW-1185">Reference proteome</keyword>
<keyword evidence="6" id="KW-1006">Bacterial flagellum protein export</keyword>
<feature type="coiled-coil region" evidence="8">
    <location>
        <begin position="66"/>
        <end position="142"/>
    </location>
</feature>
<dbReference type="AlphaFoldDB" id="A0A162F8S3"/>
<keyword evidence="5" id="KW-0653">Protein transport</keyword>
<evidence type="ECO:0000256" key="5">
    <source>
        <dbReference type="ARBA" id="ARBA00022927"/>
    </source>
</evidence>
<organism evidence="10 11">
    <name type="scientific">Alkalihalobacillus trypoxylicola</name>
    <dbReference type="NCBI Taxonomy" id="519424"/>
    <lineage>
        <taxon>Bacteria</taxon>
        <taxon>Bacillati</taxon>
        <taxon>Bacillota</taxon>
        <taxon>Bacilli</taxon>
        <taxon>Bacillales</taxon>
        <taxon>Bacillaceae</taxon>
        <taxon>Alkalihalobacillus</taxon>
    </lineage>
</organism>
<keyword evidence="8" id="KW-0175">Coiled coil</keyword>
<accession>A0A162F8S3</accession>